<evidence type="ECO:0000313" key="2">
    <source>
        <dbReference type="Proteomes" id="UP000004095"/>
    </source>
</evidence>
<protein>
    <submittedName>
        <fullName evidence="1">Uncharacterized protein</fullName>
    </submittedName>
</protein>
<comment type="caution">
    <text evidence="1">The sequence shown here is derived from an EMBL/GenBank/DDBJ whole genome shotgun (WGS) entry which is preliminary data.</text>
</comment>
<gene>
    <name evidence="1" type="ORF">M23134_03993</name>
</gene>
<proteinExistence type="predicted"/>
<name>A1ZMQ0_MICM2</name>
<dbReference type="AlphaFoldDB" id="A1ZMQ0"/>
<reference evidence="1 2" key="1">
    <citation type="submission" date="2007-01" db="EMBL/GenBank/DDBJ databases">
        <authorList>
            <person name="Haygood M."/>
            <person name="Podell S."/>
            <person name="Anderson C."/>
            <person name="Hopkinson B."/>
            <person name="Roe K."/>
            <person name="Barbeau K."/>
            <person name="Gaasterland T."/>
            <person name="Ferriera S."/>
            <person name="Johnson J."/>
            <person name="Kravitz S."/>
            <person name="Beeson K."/>
            <person name="Sutton G."/>
            <person name="Rogers Y.-H."/>
            <person name="Friedman R."/>
            <person name="Frazier M."/>
            <person name="Venter J.C."/>
        </authorList>
    </citation>
    <scope>NUCLEOTIDE SEQUENCE [LARGE SCALE GENOMIC DNA]</scope>
    <source>
        <strain evidence="1 2">ATCC 23134</strain>
    </source>
</reference>
<sequence length="288" mass="31219">MVACKKKDEVAPKTAGKFGLTQMHANQRVRKQVIDGVTYVPYETAKNQRTTEVANFDLGNLKASKSFYFILSNNGDRAITDVTIESNNPQFEIFPKSIDKLAGASEDGIVPLLELGVIHGNRLNGIGFQSLLPMGDNTVEVTIKGKTQGENGEETVELKAEVKLFAQVMDIKLFKANNEVDLNKVSYSMPVVEQLNGLGRIRGYSVGNSIVTIENSGNVNITLEIQPTNTDEGDPIITHTLSVGAKLELGVMSKNKVFALEGGGATTDYKRIAIGDDGKGYFAVSNIF</sequence>
<organism evidence="1 2">
    <name type="scientific">Microscilla marina ATCC 23134</name>
    <dbReference type="NCBI Taxonomy" id="313606"/>
    <lineage>
        <taxon>Bacteria</taxon>
        <taxon>Pseudomonadati</taxon>
        <taxon>Bacteroidota</taxon>
        <taxon>Cytophagia</taxon>
        <taxon>Cytophagales</taxon>
        <taxon>Microscillaceae</taxon>
        <taxon>Microscilla</taxon>
    </lineage>
</organism>
<dbReference type="Proteomes" id="UP000004095">
    <property type="component" value="Unassembled WGS sequence"/>
</dbReference>
<keyword evidence="2" id="KW-1185">Reference proteome</keyword>
<dbReference type="EMBL" id="AAWS01000016">
    <property type="protein sequence ID" value="EAY28430.1"/>
    <property type="molecule type" value="Genomic_DNA"/>
</dbReference>
<accession>A1ZMQ0</accession>
<evidence type="ECO:0000313" key="1">
    <source>
        <dbReference type="EMBL" id="EAY28430.1"/>
    </source>
</evidence>